<evidence type="ECO:0000256" key="7">
    <source>
        <dbReference type="SAM" id="Phobius"/>
    </source>
</evidence>
<dbReference type="GO" id="GO:0034486">
    <property type="term" value="P:vacuolar transmembrane transport"/>
    <property type="evidence" value="ECO:0007669"/>
    <property type="project" value="UniProtKB-ARBA"/>
</dbReference>
<name>A0A0H2RWL0_9AGAM</name>
<evidence type="ECO:0000256" key="1">
    <source>
        <dbReference type="ARBA" id="ARBA00004141"/>
    </source>
</evidence>
<dbReference type="PANTHER" id="PTHR16201">
    <property type="entry name" value="SEVEN TRANSMEMBRANE PROTEIN 1-RELATED"/>
    <property type="match status" value="1"/>
</dbReference>
<accession>A0A0H2RWL0</accession>
<proteinExistence type="inferred from homology"/>
<dbReference type="Pfam" id="PF04193">
    <property type="entry name" value="PQ-loop"/>
    <property type="match status" value="2"/>
</dbReference>
<dbReference type="InterPro" id="IPR006603">
    <property type="entry name" value="PQ-loop_rpt"/>
</dbReference>
<comment type="similarity">
    <text evidence="5">Belongs to the laat-1 family.</text>
</comment>
<dbReference type="OrthoDB" id="8048523at2759"/>
<comment type="catalytic activity">
    <reaction evidence="6">
        <text>L-histidine(out) + L-arginine(in) = L-histidine(in) + L-arginine(out)</text>
        <dbReference type="Rhea" id="RHEA:71063"/>
        <dbReference type="ChEBI" id="CHEBI:32682"/>
        <dbReference type="ChEBI" id="CHEBI:57595"/>
    </reaction>
</comment>
<gene>
    <name evidence="8" type="ORF">SCHPADRAFT_823901</name>
</gene>
<keyword evidence="3 7" id="KW-1133">Transmembrane helix</keyword>
<dbReference type="FunCoup" id="A0A0H2RWL0">
    <property type="interactions" value="110"/>
</dbReference>
<dbReference type="SMART" id="SM00679">
    <property type="entry name" value="CTNS"/>
    <property type="match status" value="2"/>
</dbReference>
<keyword evidence="4 7" id="KW-0472">Membrane</keyword>
<feature type="transmembrane region" description="Helical" evidence="7">
    <location>
        <begin position="230"/>
        <end position="252"/>
    </location>
</feature>
<dbReference type="FunFam" id="1.20.1280.290:FF:000009">
    <property type="entry name" value="PQ loop repeat family protein"/>
    <property type="match status" value="1"/>
</dbReference>
<dbReference type="PANTHER" id="PTHR16201:SF44">
    <property type="entry name" value="SEVEN TRANSMEMBRANE PROTEIN 1"/>
    <property type="match status" value="1"/>
</dbReference>
<evidence type="ECO:0000256" key="2">
    <source>
        <dbReference type="ARBA" id="ARBA00022692"/>
    </source>
</evidence>
<evidence type="ECO:0000256" key="4">
    <source>
        <dbReference type="ARBA" id="ARBA00023136"/>
    </source>
</evidence>
<keyword evidence="9" id="KW-1185">Reference proteome</keyword>
<organism evidence="8 9">
    <name type="scientific">Schizopora paradoxa</name>
    <dbReference type="NCBI Taxonomy" id="27342"/>
    <lineage>
        <taxon>Eukaryota</taxon>
        <taxon>Fungi</taxon>
        <taxon>Dikarya</taxon>
        <taxon>Basidiomycota</taxon>
        <taxon>Agaricomycotina</taxon>
        <taxon>Agaricomycetes</taxon>
        <taxon>Hymenochaetales</taxon>
        <taxon>Schizoporaceae</taxon>
        <taxon>Schizopora</taxon>
    </lineage>
</organism>
<dbReference type="STRING" id="27342.A0A0H2RWL0"/>
<evidence type="ECO:0000313" key="9">
    <source>
        <dbReference type="Proteomes" id="UP000053477"/>
    </source>
</evidence>
<dbReference type="FunFam" id="1.20.1280.290:FF:000012">
    <property type="entry name" value="Vacuolar membrane PQ loop repeat protein"/>
    <property type="match status" value="1"/>
</dbReference>
<dbReference type="Proteomes" id="UP000053477">
    <property type="component" value="Unassembled WGS sequence"/>
</dbReference>
<dbReference type="GO" id="GO:0098852">
    <property type="term" value="C:lytic vacuole membrane"/>
    <property type="evidence" value="ECO:0007669"/>
    <property type="project" value="UniProtKB-ARBA"/>
</dbReference>
<dbReference type="EMBL" id="KQ085922">
    <property type="protein sequence ID" value="KLO15987.1"/>
    <property type="molecule type" value="Genomic_DNA"/>
</dbReference>
<dbReference type="Gene3D" id="1.20.1280.290">
    <property type="match status" value="2"/>
</dbReference>
<evidence type="ECO:0000256" key="5">
    <source>
        <dbReference type="ARBA" id="ARBA00038039"/>
    </source>
</evidence>
<keyword evidence="2 7" id="KW-0812">Transmembrane</keyword>
<comment type="subcellular location">
    <subcellularLocation>
        <location evidence="1">Membrane</location>
        <topology evidence="1">Multi-pass membrane protein</topology>
    </subcellularLocation>
</comment>
<evidence type="ECO:0000256" key="6">
    <source>
        <dbReference type="ARBA" id="ARBA00050768"/>
    </source>
</evidence>
<protein>
    <submittedName>
        <fullName evidence="8">PQ-loop-domain-containing protein</fullName>
    </submittedName>
</protein>
<reference evidence="8 9" key="1">
    <citation type="submission" date="2015-04" db="EMBL/GenBank/DDBJ databases">
        <title>Complete genome sequence of Schizopora paradoxa KUC8140, a cosmopolitan wood degrader in East Asia.</title>
        <authorList>
            <consortium name="DOE Joint Genome Institute"/>
            <person name="Min B."/>
            <person name="Park H."/>
            <person name="Jang Y."/>
            <person name="Kim J.-J."/>
            <person name="Kim K.H."/>
            <person name="Pangilinan J."/>
            <person name="Lipzen A."/>
            <person name="Riley R."/>
            <person name="Grigoriev I.V."/>
            <person name="Spatafora J.W."/>
            <person name="Choi I.-G."/>
        </authorList>
    </citation>
    <scope>NUCLEOTIDE SEQUENCE [LARGE SCALE GENOMIC DNA]</scope>
    <source>
        <strain evidence="8 9">KUC8140</strain>
    </source>
</reference>
<dbReference type="GO" id="GO:0015174">
    <property type="term" value="F:basic amino acid transmembrane transporter activity"/>
    <property type="evidence" value="ECO:0007669"/>
    <property type="project" value="UniProtKB-ARBA"/>
</dbReference>
<feature type="transmembrane region" description="Helical" evidence="7">
    <location>
        <begin position="197"/>
        <end position="218"/>
    </location>
</feature>
<dbReference type="InParanoid" id="A0A0H2RWL0"/>
<feature type="transmembrane region" description="Helical" evidence="7">
    <location>
        <begin position="57"/>
        <end position="78"/>
    </location>
</feature>
<sequence length="271" mass="30381">LGWVSIACWIVVYTPQIYENYQLKSGEGLSVLFVVIWLLGDLCNLVGALMAGLQATVVIIAVYYSLCDSILLFQIYYYRHTHPVHLESSTPAVTVSNEHGEESPLLTSEIANRRKSSSHPSYAAATLRYLLAFTFVICTGIIAWLASQRGNYEEEPKKAIDVIEWKSQVIGWTSAILYLGSRIPQIFKNFKTKCEGLSLALFMFAIAGNVTYVLSICTKSMERKHYIANASWLAGHGLTVFLDIFVLCQFFYFRSAEGRFVSEPPSRSDDA</sequence>
<feature type="non-terminal residue" evidence="8">
    <location>
        <position position="1"/>
    </location>
</feature>
<evidence type="ECO:0000256" key="3">
    <source>
        <dbReference type="ARBA" id="ARBA00022989"/>
    </source>
</evidence>
<dbReference type="AlphaFoldDB" id="A0A0H2RWL0"/>
<feature type="transmembrane region" description="Helical" evidence="7">
    <location>
        <begin position="122"/>
        <end position="146"/>
    </location>
</feature>
<evidence type="ECO:0000313" key="8">
    <source>
        <dbReference type="EMBL" id="KLO15987.1"/>
    </source>
</evidence>
<feature type="transmembrane region" description="Helical" evidence="7">
    <location>
        <begin position="29"/>
        <end position="51"/>
    </location>
</feature>
<dbReference type="InterPro" id="IPR051415">
    <property type="entry name" value="LAAT-1"/>
</dbReference>